<dbReference type="PANTHER" id="PTHR47791">
    <property type="entry name" value="MEIOTICALLY UP-REGULATED GENE 191 PROTEIN"/>
    <property type="match status" value="1"/>
</dbReference>
<dbReference type="InterPro" id="IPR005198">
    <property type="entry name" value="Glyco_hydro_76"/>
</dbReference>
<dbReference type="Pfam" id="PF03663">
    <property type="entry name" value="Glyco_hydro_76"/>
    <property type="match status" value="1"/>
</dbReference>
<dbReference type="Proteomes" id="UP000398389">
    <property type="component" value="Unassembled WGS sequence"/>
</dbReference>
<dbReference type="InterPro" id="IPR053169">
    <property type="entry name" value="MUG_Protein"/>
</dbReference>
<dbReference type="InterPro" id="IPR008928">
    <property type="entry name" value="6-hairpin_glycosidase_sf"/>
</dbReference>
<dbReference type="EMBL" id="CABVLU010000002">
    <property type="protein sequence ID" value="VVT51570.1"/>
    <property type="molecule type" value="Genomic_DNA"/>
</dbReference>
<protein>
    <recommendedName>
        <fullName evidence="3">Glycosyl hydrolase family 76</fullName>
    </recommendedName>
</protein>
<evidence type="ECO:0008006" key="3">
    <source>
        <dbReference type="Google" id="ProtNLM"/>
    </source>
</evidence>
<evidence type="ECO:0000313" key="1">
    <source>
        <dbReference type="EMBL" id="VVT51570.1"/>
    </source>
</evidence>
<dbReference type="RefSeq" id="XP_031853749.1">
    <property type="nucleotide sequence ID" value="XM_031997858.1"/>
</dbReference>
<evidence type="ECO:0000313" key="2">
    <source>
        <dbReference type="Proteomes" id="UP000398389"/>
    </source>
</evidence>
<keyword evidence="2" id="KW-1185">Reference proteome</keyword>
<name>A0A5E8BJ15_9ASCO</name>
<dbReference type="GO" id="GO:0005975">
    <property type="term" value="P:carbohydrate metabolic process"/>
    <property type="evidence" value="ECO:0007669"/>
    <property type="project" value="InterPro"/>
</dbReference>
<dbReference type="PANTHER" id="PTHR47791:SF3">
    <property type="entry name" value="MEIOTICALLY UP-REGULATED GENE 191 PROTEIN"/>
    <property type="match status" value="1"/>
</dbReference>
<dbReference type="GeneID" id="43581958"/>
<dbReference type="Gene3D" id="1.50.10.20">
    <property type="match status" value="1"/>
</dbReference>
<dbReference type="OrthoDB" id="9984024at2759"/>
<proteinExistence type="predicted"/>
<sequence>MTIDLNQQGMETLRLTWNTFWDKHCHGFRNKNKSDGSYTDDGKYTVWPLSVLAQAVVDAMRIYPQDAHQFVEPVFRVFDRYYSPKYHAYCASENFDGNNDVYFDDNAQVASAFLTAFEVTGNRHYLDKGAEVVRFLLTGWYTSEPYGVRWHVEKDGSNTCTTAECGIAALRLERHMDPNDSYARTLVSFASDCARWVFDRMQDQDDKLIRDGYVPDKEHNECGNGYRIDGMKWTYNQGTPLTLTSMLYCKTGQDWFKEKAEQLALAVTDTNTTIFDRDTPNHDARFYRDSLYFYQLLAEGFADLHLFIGQRASQEVLDRTRREAIRVVKYMNRYMRNNETGLYFQTFEIFRISEQGQREYHQLTGTDKKYEPSEGERCHDNHVPVCDRKLTHSLISCASAARIYFQTARLSPSVD</sequence>
<dbReference type="AlphaFoldDB" id="A0A5E8BJ15"/>
<gene>
    <name evidence="1" type="ORF">SAPINGB_P003140</name>
</gene>
<organism evidence="1 2">
    <name type="scientific">Magnusiomyces paraingens</name>
    <dbReference type="NCBI Taxonomy" id="2606893"/>
    <lineage>
        <taxon>Eukaryota</taxon>
        <taxon>Fungi</taxon>
        <taxon>Dikarya</taxon>
        <taxon>Ascomycota</taxon>
        <taxon>Saccharomycotina</taxon>
        <taxon>Dipodascomycetes</taxon>
        <taxon>Dipodascales</taxon>
        <taxon>Dipodascaceae</taxon>
        <taxon>Magnusiomyces</taxon>
    </lineage>
</organism>
<reference evidence="1 2" key="1">
    <citation type="submission" date="2019-09" db="EMBL/GenBank/DDBJ databases">
        <authorList>
            <person name="Brejova B."/>
        </authorList>
    </citation>
    <scope>NUCLEOTIDE SEQUENCE [LARGE SCALE GENOMIC DNA]</scope>
</reference>
<accession>A0A5E8BJ15</accession>
<dbReference type="SUPFAM" id="SSF48208">
    <property type="entry name" value="Six-hairpin glycosidases"/>
    <property type="match status" value="1"/>
</dbReference>